<evidence type="ECO:0000313" key="7">
    <source>
        <dbReference type="Proteomes" id="UP000255265"/>
    </source>
</evidence>
<name>A0A370F506_9BURK</name>
<dbReference type="PANTHER" id="PTHR30136:SF39">
    <property type="entry name" value="TRANSCRIPTIONAL REGULATORY PROTEIN"/>
    <property type="match status" value="1"/>
</dbReference>
<evidence type="ECO:0000259" key="5">
    <source>
        <dbReference type="PROSITE" id="PS51078"/>
    </source>
</evidence>
<dbReference type="Gene3D" id="6.10.250.330">
    <property type="match status" value="1"/>
</dbReference>
<sequence>MSHFAPLPRTDLFCPAAAMTDDAASSSADAPESSGVAVLDRAFALLAAFDADSPRLTLSELSRRTGLYKSTVLRLLGALEHGGFVRRLPDGQYAIGPQPLRLAAVYQRSFQVGHVIEPLLEQLSAASGETASFYVRHGLQRVALFRVEPARSVRASVQVGQGYAIGQGASGKVLMAFGLQDEPDLPELPEGDAIRERLWATSWGERDPETASAAAPVFGVGGALQGVLAISGPRQRLEQGDTMRSACRQVLEAARNATAALGGNVSGFTTSLAALAVTGDTAHLLRNPTNAQHLLRAIEQLDGGRAKRLSPKE</sequence>
<proteinExistence type="predicted"/>
<feature type="domain" description="IclR-ED" evidence="5">
    <location>
        <begin position="98"/>
        <end position="263"/>
    </location>
</feature>
<accession>A0A370F506</accession>
<evidence type="ECO:0000256" key="1">
    <source>
        <dbReference type="ARBA" id="ARBA00023015"/>
    </source>
</evidence>
<dbReference type="PROSITE" id="PS51077">
    <property type="entry name" value="HTH_ICLR"/>
    <property type="match status" value="1"/>
</dbReference>
<dbReference type="InterPro" id="IPR029016">
    <property type="entry name" value="GAF-like_dom_sf"/>
</dbReference>
<dbReference type="InterPro" id="IPR014757">
    <property type="entry name" value="Tscrpt_reg_IclR_C"/>
</dbReference>
<organism evidence="6 7">
    <name type="scientific">Pseudacidovorax intermedius</name>
    <dbReference type="NCBI Taxonomy" id="433924"/>
    <lineage>
        <taxon>Bacteria</taxon>
        <taxon>Pseudomonadati</taxon>
        <taxon>Pseudomonadota</taxon>
        <taxon>Betaproteobacteria</taxon>
        <taxon>Burkholderiales</taxon>
        <taxon>Comamonadaceae</taxon>
        <taxon>Pseudacidovorax</taxon>
    </lineage>
</organism>
<dbReference type="GO" id="GO:0045892">
    <property type="term" value="P:negative regulation of DNA-templated transcription"/>
    <property type="evidence" value="ECO:0007669"/>
    <property type="project" value="TreeGrafter"/>
</dbReference>
<dbReference type="InterPro" id="IPR036390">
    <property type="entry name" value="WH_DNA-bd_sf"/>
</dbReference>
<dbReference type="SUPFAM" id="SSF46785">
    <property type="entry name" value="Winged helix' DNA-binding domain"/>
    <property type="match status" value="1"/>
</dbReference>
<feature type="domain" description="HTH iclR-type" evidence="4">
    <location>
        <begin position="36"/>
        <end position="97"/>
    </location>
</feature>
<dbReference type="GO" id="GO:0003700">
    <property type="term" value="F:DNA-binding transcription factor activity"/>
    <property type="evidence" value="ECO:0007669"/>
    <property type="project" value="TreeGrafter"/>
</dbReference>
<keyword evidence="1" id="KW-0805">Transcription regulation</keyword>
<keyword evidence="2" id="KW-0238">DNA-binding</keyword>
<evidence type="ECO:0000256" key="3">
    <source>
        <dbReference type="ARBA" id="ARBA00023163"/>
    </source>
</evidence>
<dbReference type="Gene3D" id="1.10.10.10">
    <property type="entry name" value="Winged helix-like DNA-binding domain superfamily/Winged helix DNA-binding domain"/>
    <property type="match status" value="1"/>
</dbReference>
<dbReference type="InterPro" id="IPR050707">
    <property type="entry name" value="HTH_MetabolicPath_Reg"/>
</dbReference>
<protein>
    <submittedName>
        <fullName evidence="6">IclR family transcriptional regulator</fullName>
    </submittedName>
</protein>
<evidence type="ECO:0000256" key="2">
    <source>
        <dbReference type="ARBA" id="ARBA00023125"/>
    </source>
</evidence>
<dbReference type="PANTHER" id="PTHR30136">
    <property type="entry name" value="HELIX-TURN-HELIX TRANSCRIPTIONAL REGULATOR, ICLR FAMILY"/>
    <property type="match status" value="1"/>
</dbReference>
<dbReference type="FunFam" id="1.10.10.10:FF:000056">
    <property type="entry name" value="IclR family transcriptional regulator"/>
    <property type="match status" value="1"/>
</dbReference>
<comment type="caution">
    <text evidence="6">The sequence shown here is derived from an EMBL/GenBank/DDBJ whole genome shotgun (WGS) entry which is preliminary data.</text>
</comment>
<dbReference type="EMBL" id="QQAV01000014">
    <property type="protein sequence ID" value="RDI18607.1"/>
    <property type="molecule type" value="Genomic_DNA"/>
</dbReference>
<dbReference type="Pfam" id="PF09339">
    <property type="entry name" value="HTH_IclR"/>
    <property type="match status" value="1"/>
</dbReference>
<dbReference type="InterPro" id="IPR005471">
    <property type="entry name" value="Tscrpt_reg_IclR_N"/>
</dbReference>
<dbReference type="GO" id="GO:0003677">
    <property type="term" value="F:DNA binding"/>
    <property type="evidence" value="ECO:0007669"/>
    <property type="project" value="UniProtKB-KW"/>
</dbReference>
<evidence type="ECO:0000313" key="6">
    <source>
        <dbReference type="EMBL" id="RDI18607.1"/>
    </source>
</evidence>
<dbReference type="Pfam" id="PF01614">
    <property type="entry name" value="IclR_C"/>
    <property type="match status" value="2"/>
</dbReference>
<keyword evidence="7" id="KW-1185">Reference proteome</keyword>
<dbReference type="AlphaFoldDB" id="A0A370F506"/>
<evidence type="ECO:0000259" key="4">
    <source>
        <dbReference type="PROSITE" id="PS51077"/>
    </source>
</evidence>
<dbReference type="SUPFAM" id="SSF55781">
    <property type="entry name" value="GAF domain-like"/>
    <property type="match status" value="1"/>
</dbReference>
<dbReference type="SMART" id="SM00346">
    <property type="entry name" value="HTH_ICLR"/>
    <property type="match status" value="1"/>
</dbReference>
<dbReference type="Proteomes" id="UP000255265">
    <property type="component" value="Unassembled WGS sequence"/>
</dbReference>
<dbReference type="InterPro" id="IPR036388">
    <property type="entry name" value="WH-like_DNA-bd_sf"/>
</dbReference>
<dbReference type="PROSITE" id="PS51078">
    <property type="entry name" value="ICLR_ED"/>
    <property type="match status" value="1"/>
</dbReference>
<reference evidence="6 7" key="1">
    <citation type="submission" date="2018-07" db="EMBL/GenBank/DDBJ databases">
        <title>Genomic Encyclopedia of Type Strains, Phase IV (KMG-IV): sequencing the most valuable type-strain genomes for metagenomic binning, comparative biology and taxonomic classification.</title>
        <authorList>
            <person name="Goeker M."/>
        </authorList>
    </citation>
    <scope>NUCLEOTIDE SEQUENCE [LARGE SCALE GENOMIC DNA]</scope>
    <source>
        <strain evidence="6 7">DSM 21352</strain>
    </source>
</reference>
<keyword evidence="3" id="KW-0804">Transcription</keyword>
<gene>
    <name evidence="6" type="ORF">DFR41_11455</name>
</gene>
<dbReference type="STRING" id="433924.NS331_18150"/>
<dbReference type="Gene3D" id="3.30.450.40">
    <property type="match status" value="2"/>
</dbReference>